<feature type="coiled-coil region" evidence="1">
    <location>
        <begin position="67"/>
        <end position="94"/>
    </location>
</feature>
<sequence>MKKMPNGLRNKCIAAVLGVLIASTIPGSIYLHNAWGDDRYVMKADDIRDQIRMIDYALFEADQDLSFAETEKEKAKYEARVKYYQREKEALAQLLASAD</sequence>
<evidence type="ECO:0000313" key="2">
    <source>
        <dbReference type="EMBL" id="KKM27197.1"/>
    </source>
</evidence>
<dbReference type="EMBL" id="LAZR01012368">
    <property type="protein sequence ID" value="KKM27197.1"/>
    <property type="molecule type" value="Genomic_DNA"/>
</dbReference>
<keyword evidence="1" id="KW-0175">Coiled coil</keyword>
<proteinExistence type="predicted"/>
<evidence type="ECO:0000256" key="1">
    <source>
        <dbReference type="SAM" id="Coils"/>
    </source>
</evidence>
<name>A0A0F9II36_9ZZZZ</name>
<gene>
    <name evidence="2" type="ORF">LCGC14_1577150</name>
</gene>
<accession>A0A0F9II36</accession>
<reference evidence="2" key="1">
    <citation type="journal article" date="2015" name="Nature">
        <title>Complex archaea that bridge the gap between prokaryotes and eukaryotes.</title>
        <authorList>
            <person name="Spang A."/>
            <person name="Saw J.H."/>
            <person name="Jorgensen S.L."/>
            <person name="Zaremba-Niedzwiedzka K."/>
            <person name="Martijn J."/>
            <person name="Lind A.E."/>
            <person name="van Eijk R."/>
            <person name="Schleper C."/>
            <person name="Guy L."/>
            <person name="Ettema T.J."/>
        </authorList>
    </citation>
    <scope>NUCLEOTIDE SEQUENCE</scope>
</reference>
<protein>
    <submittedName>
        <fullName evidence="2">Uncharacterized protein</fullName>
    </submittedName>
</protein>
<organism evidence="2">
    <name type="scientific">marine sediment metagenome</name>
    <dbReference type="NCBI Taxonomy" id="412755"/>
    <lineage>
        <taxon>unclassified sequences</taxon>
        <taxon>metagenomes</taxon>
        <taxon>ecological metagenomes</taxon>
    </lineage>
</organism>
<dbReference type="AlphaFoldDB" id="A0A0F9II36"/>
<comment type="caution">
    <text evidence="2">The sequence shown here is derived from an EMBL/GenBank/DDBJ whole genome shotgun (WGS) entry which is preliminary data.</text>
</comment>